<keyword evidence="2" id="KW-0812">Transmembrane</keyword>
<dbReference type="Pfam" id="PF01593">
    <property type="entry name" value="Amino_oxidase"/>
    <property type="match status" value="1"/>
</dbReference>
<dbReference type="SUPFAM" id="SSF56112">
    <property type="entry name" value="Protein kinase-like (PK-like)"/>
    <property type="match status" value="1"/>
</dbReference>
<dbReference type="Gene3D" id="1.10.510.10">
    <property type="entry name" value="Transferase(Phosphotransferase) domain 1"/>
    <property type="match status" value="1"/>
</dbReference>
<protein>
    <recommendedName>
        <fullName evidence="3">Amine oxidase domain-containing protein</fullName>
    </recommendedName>
</protein>
<dbReference type="EMBL" id="JAUIZM010000014">
    <property type="protein sequence ID" value="KAK1353161.1"/>
    <property type="molecule type" value="Genomic_DNA"/>
</dbReference>
<organism evidence="4 5">
    <name type="scientific">Heracleum sosnowskyi</name>
    <dbReference type="NCBI Taxonomy" id="360622"/>
    <lineage>
        <taxon>Eukaryota</taxon>
        <taxon>Viridiplantae</taxon>
        <taxon>Streptophyta</taxon>
        <taxon>Embryophyta</taxon>
        <taxon>Tracheophyta</taxon>
        <taxon>Spermatophyta</taxon>
        <taxon>Magnoliopsida</taxon>
        <taxon>eudicotyledons</taxon>
        <taxon>Gunneridae</taxon>
        <taxon>Pentapetalae</taxon>
        <taxon>asterids</taxon>
        <taxon>campanulids</taxon>
        <taxon>Apiales</taxon>
        <taxon>Apiaceae</taxon>
        <taxon>Apioideae</taxon>
        <taxon>apioid superclade</taxon>
        <taxon>Tordylieae</taxon>
        <taxon>Tordyliinae</taxon>
        <taxon>Heracleum</taxon>
    </lineage>
</organism>
<name>A0AAD8LXU5_9APIA</name>
<dbReference type="GO" id="GO:0016491">
    <property type="term" value="F:oxidoreductase activity"/>
    <property type="evidence" value="ECO:0007669"/>
    <property type="project" value="InterPro"/>
</dbReference>
<keyword evidence="2" id="KW-1133">Transmembrane helix</keyword>
<keyword evidence="5" id="KW-1185">Reference proteome</keyword>
<dbReference type="InterPro" id="IPR011009">
    <property type="entry name" value="Kinase-like_dom_sf"/>
</dbReference>
<reference evidence="4" key="2">
    <citation type="submission" date="2023-05" db="EMBL/GenBank/DDBJ databases">
        <authorList>
            <person name="Schelkunov M.I."/>
        </authorList>
    </citation>
    <scope>NUCLEOTIDE SEQUENCE</scope>
    <source>
        <strain evidence="4">Hsosn_3</strain>
        <tissue evidence="4">Leaf</tissue>
    </source>
</reference>
<gene>
    <name evidence="4" type="ORF">POM88_052999</name>
</gene>
<evidence type="ECO:0000259" key="3">
    <source>
        <dbReference type="Pfam" id="PF01593"/>
    </source>
</evidence>
<reference evidence="4" key="1">
    <citation type="submission" date="2023-02" db="EMBL/GenBank/DDBJ databases">
        <title>Genome of toxic invasive species Heracleum sosnowskyi carries increased number of genes despite the absence of recent whole-genome duplications.</title>
        <authorList>
            <person name="Schelkunov M."/>
            <person name="Shtratnikova V."/>
            <person name="Makarenko M."/>
            <person name="Klepikova A."/>
            <person name="Omelchenko D."/>
            <person name="Novikova G."/>
            <person name="Obukhova E."/>
            <person name="Bogdanov V."/>
            <person name="Penin A."/>
            <person name="Logacheva M."/>
        </authorList>
    </citation>
    <scope>NUCLEOTIDE SEQUENCE</scope>
    <source>
        <strain evidence="4">Hsosn_3</strain>
        <tissue evidence="4">Leaf</tissue>
    </source>
</reference>
<dbReference type="PANTHER" id="PTHR11909">
    <property type="entry name" value="CASEIN KINASE-RELATED"/>
    <property type="match status" value="1"/>
</dbReference>
<dbReference type="Proteomes" id="UP001237642">
    <property type="component" value="Unassembled WGS sequence"/>
</dbReference>
<comment type="caution">
    <text evidence="4">The sequence shown here is derived from an EMBL/GenBank/DDBJ whole genome shotgun (WGS) entry which is preliminary data.</text>
</comment>
<evidence type="ECO:0000313" key="5">
    <source>
        <dbReference type="Proteomes" id="UP001237642"/>
    </source>
</evidence>
<proteinExistence type="inferred from homology"/>
<evidence type="ECO:0000313" key="4">
    <source>
        <dbReference type="EMBL" id="KAK1353161.1"/>
    </source>
</evidence>
<dbReference type="InterPro" id="IPR050235">
    <property type="entry name" value="CK1_Ser-Thr_kinase"/>
</dbReference>
<evidence type="ECO:0000256" key="1">
    <source>
        <dbReference type="ARBA" id="ARBA00005926"/>
    </source>
</evidence>
<evidence type="ECO:0000256" key="2">
    <source>
        <dbReference type="SAM" id="Phobius"/>
    </source>
</evidence>
<keyword evidence="2" id="KW-0472">Membrane</keyword>
<dbReference type="AlphaFoldDB" id="A0AAD8LXU5"/>
<feature type="transmembrane region" description="Helical" evidence="2">
    <location>
        <begin position="12"/>
        <end position="30"/>
    </location>
</feature>
<sequence length="113" mass="13113">MWLLRNSSDRFCLDGVSFSFYMLLISGFYLEYVMLLESRDRLGGCIHTDYSFGCPVDMGASRENKNLTGTARYASMNTHLGIEQSMRDDLESLGYVLMYFVRGRFMLARVFRK</sequence>
<feature type="domain" description="Amine oxidase" evidence="3">
    <location>
        <begin position="33"/>
        <end position="69"/>
    </location>
</feature>
<dbReference type="InterPro" id="IPR002937">
    <property type="entry name" value="Amino_oxidase"/>
</dbReference>
<comment type="similarity">
    <text evidence="1">Belongs to the protein kinase superfamily. CK1 Ser/Thr protein kinase family. Casein kinase I subfamily.</text>
</comment>
<accession>A0AAD8LXU5</accession>